<evidence type="ECO:0000256" key="1">
    <source>
        <dbReference type="SAM" id="MobiDB-lite"/>
    </source>
</evidence>
<gene>
    <name evidence="2" type="ORF">D9Q98_000302</name>
</gene>
<reference evidence="2" key="1">
    <citation type="journal article" date="2019" name="Plant J.">
        <title>Chlorella vulgaris genome assembly and annotation reveals the molecular basis for metabolic acclimation to high light conditions.</title>
        <authorList>
            <person name="Cecchin M."/>
            <person name="Marcolungo L."/>
            <person name="Rossato M."/>
            <person name="Girolomoni L."/>
            <person name="Cosentino E."/>
            <person name="Cuine S."/>
            <person name="Li-Beisson Y."/>
            <person name="Delledonne M."/>
            <person name="Ballottari M."/>
        </authorList>
    </citation>
    <scope>NUCLEOTIDE SEQUENCE</scope>
    <source>
        <strain evidence="2">211/11P</strain>
    </source>
</reference>
<feature type="compositionally biased region" description="Basic residues" evidence="1">
    <location>
        <begin position="207"/>
        <end position="216"/>
    </location>
</feature>
<dbReference type="PANTHER" id="PTHR36015">
    <property type="entry name" value="HOLLIDAY JUNCTION RESOLVASE MOC1, CHLOROPLASTIC-RELATED"/>
    <property type="match status" value="1"/>
</dbReference>
<feature type="region of interest" description="Disordered" evidence="1">
    <location>
        <begin position="248"/>
        <end position="272"/>
    </location>
</feature>
<evidence type="ECO:0000313" key="2">
    <source>
        <dbReference type="EMBL" id="KAI3437856.1"/>
    </source>
</evidence>
<feature type="compositionally biased region" description="Polar residues" evidence="1">
    <location>
        <begin position="248"/>
        <end position="264"/>
    </location>
</feature>
<reference evidence="2" key="2">
    <citation type="submission" date="2020-11" db="EMBL/GenBank/DDBJ databases">
        <authorList>
            <person name="Cecchin M."/>
            <person name="Marcolungo L."/>
            <person name="Rossato M."/>
            <person name="Girolomoni L."/>
            <person name="Cosentino E."/>
            <person name="Cuine S."/>
            <person name="Li-Beisson Y."/>
            <person name="Delledonne M."/>
            <person name="Ballottari M."/>
        </authorList>
    </citation>
    <scope>NUCLEOTIDE SEQUENCE</scope>
    <source>
        <strain evidence="2">211/11P</strain>
        <tissue evidence="2">Whole cell</tissue>
    </source>
</reference>
<comment type="caution">
    <text evidence="2">The sequence shown here is derived from an EMBL/GenBank/DDBJ whole genome shotgun (WGS) entry which is preliminary data.</text>
</comment>
<dbReference type="AlphaFoldDB" id="A0A9D4TXY3"/>
<dbReference type="PANTHER" id="PTHR36015:SF6">
    <property type="entry name" value="HOLLIDAY JUNCTION RESOLVASE MOC1, CHLOROPLASTIC-RELATED"/>
    <property type="match status" value="1"/>
</dbReference>
<keyword evidence="3" id="KW-1185">Reference proteome</keyword>
<dbReference type="EMBL" id="SIDB01000001">
    <property type="protein sequence ID" value="KAI3437856.1"/>
    <property type="molecule type" value="Genomic_DNA"/>
</dbReference>
<sequence>MVPTCLARRLAPAAVAASRTAMRRLPLLCRATATKAAKTAKPVEVYTFLRAPDEAPIFPELMEPGRRAVLLAVDPDLGGAVAALTWVNPPAVGAAAAAASDGGGGTATGGEVAAPQQQGQLVLPPLDQICFEVHDMPVEIWKYGSRDKRQPEASGLINILQRYVDAATGGGVLWDNLGVTSSNASTTSGSSSRSGDAADAPADAASKPKRRRKKSKAAADCEPDGAEASIADATHAAAAANMQPSNGAETVLSTAASQGSQEPGSQPAAALAAAGEPPVLRAVIEYTMPPHACGKFAWFGIGFAVGLLNGLFTSQRIPFHRVPASTWKRAMGLNKQGKDVSIALASNLLPAASGSLKRKKDHGRAEALLMAAWGLGIRMQPTTSSIDSADDCTDGSADEDGVAAGALEVMHEIESVILKQVHV</sequence>
<feature type="region of interest" description="Disordered" evidence="1">
    <location>
        <begin position="182"/>
        <end position="226"/>
    </location>
</feature>
<feature type="compositionally biased region" description="Low complexity" evidence="1">
    <location>
        <begin position="182"/>
        <end position="205"/>
    </location>
</feature>
<name>A0A9D4TXY3_CHLVU</name>
<dbReference type="Proteomes" id="UP001055712">
    <property type="component" value="Unassembled WGS sequence"/>
</dbReference>
<dbReference type="CDD" id="cd22992">
    <property type="entry name" value="MOC1"/>
    <property type="match status" value="1"/>
</dbReference>
<evidence type="ECO:0000313" key="3">
    <source>
        <dbReference type="Proteomes" id="UP001055712"/>
    </source>
</evidence>
<dbReference type="InterPro" id="IPR045290">
    <property type="entry name" value="MOC1-like"/>
</dbReference>
<protein>
    <submittedName>
        <fullName evidence="2">Uncharacterized protein</fullName>
    </submittedName>
</protein>
<proteinExistence type="predicted"/>
<dbReference type="OrthoDB" id="1910737at2759"/>
<dbReference type="GO" id="GO:0008821">
    <property type="term" value="F:crossover junction DNA endonuclease activity"/>
    <property type="evidence" value="ECO:0007669"/>
    <property type="project" value="InterPro"/>
</dbReference>
<organism evidence="2 3">
    <name type="scientific">Chlorella vulgaris</name>
    <name type="common">Green alga</name>
    <dbReference type="NCBI Taxonomy" id="3077"/>
    <lineage>
        <taxon>Eukaryota</taxon>
        <taxon>Viridiplantae</taxon>
        <taxon>Chlorophyta</taxon>
        <taxon>core chlorophytes</taxon>
        <taxon>Trebouxiophyceae</taxon>
        <taxon>Chlorellales</taxon>
        <taxon>Chlorellaceae</taxon>
        <taxon>Chlorella clade</taxon>
        <taxon>Chlorella</taxon>
    </lineage>
</organism>
<accession>A0A9D4TXY3</accession>